<keyword evidence="1" id="KW-0472">Membrane</keyword>
<keyword evidence="3" id="KW-1185">Reference proteome</keyword>
<accession>A0A1H0H3R2</accession>
<feature type="transmembrane region" description="Helical" evidence="1">
    <location>
        <begin position="12"/>
        <end position="31"/>
    </location>
</feature>
<organism evidence="2 3">
    <name type="scientific">Lentzea jiangxiensis</name>
    <dbReference type="NCBI Taxonomy" id="641025"/>
    <lineage>
        <taxon>Bacteria</taxon>
        <taxon>Bacillati</taxon>
        <taxon>Actinomycetota</taxon>
        <taxon>Actinomycetes</taxon>
        <taxon>Pseudonocardiales</taxon>
        <taxon>Pseudonocardiaceae</taxon>
        <taxon>Lentzea</taxon>
    </lineage>
</organism>
<reference evidence="3" key="1">
    <citation type="submission" date="2016-10" db="EMBL/GenBank/DDBJ databases">
        <authorList>
            <person name="Varghese N."/>
            <person name="Submissions S."/>
        </authorList>
    </citation>
    <scope>NUCLEOTIDE SEQUENCE [LARGE SCALE GENOMIC DNA]</scope>
    <source>
        <strain evidence="3">CGMCC 4.6609</strain>
    </source>
</reference>
<gene>
    <name evidence="2" type="ORF">SAMN05421507_1011498</name>
</gene>
<dbReference type="Proteomes" id="UP000199691">
    <property type="component" value="Unassembled WGS sequence"/>
</dbReference>
<dbReference type="STRING" id="641025.SAMN05421507_1011498"/>
<dbReference type="Pfam" id="PF03729">
    <property type="entry name" value="DUF308"/>
    <property type="match status" value="1"/>
</dbReference>
<proteinExistence type="predicted"/>
<keyword evidence="1" id="KW-0812">Transmembrane</keyword>
<dbReference type="AlphaFoldDB" id="A0A1H0H3R2"/>
<evidence type="ECO:0000313" key="2">
    <source>
        <dbReference type="EMBL" id="SDO13730.1"/>
    </source>
</evidence>
<evidence type="ECO:0000313" key="3">
    <source>
        <dbReference type="Proteomes" id="UP000199691"/>
    </source>
</evidence>
<protein>
    <submittedName>
        <fullName evidence="2">Uncharacterized protein</fullName>
    </submittedName>
</protein>
<evidence type="ECO:0000256" key="1">
    <source>
        <dbReference type="SAM" id="Phobius"/>
    </source>
</evidence>
<keyword evidence="1" id="KW-1133">Transmembrane helix</keyword>
<sequence>MLLGVILAANPAAGAMACVITIGVFAILWGVMPFSLRSKQLDGGPARPSQRV</sequence>
<dbReference type="InterPro" id="IPR005325">
    <property type="entry name" value="DUF308_memb"/>
</dbReference>
<name>A0A1H0H3R2_9PSEU</name>
<dbReference type="EMBL" id="FNIX01000001">
    <property type="protein sequence ID" value="SDO13730.1"/>
    <property type="molecule type" value="Genomic_DNA"/>
</dbReference>